<reference evidence="2 3" key="1">
    <citation type="submission" date="2024-04" db="EMBL/GenBank/DDBJ databases">
        <title>Bacillus oryzaecorticis sp. nov., a moderately halophilic bacterium isolated from rice husks.</title>
        <authorList>
            <person name="Zhu H.-S."/>
        </authorList>
    </citation>
    <scope>NUCLEOTIDE SEQUENCE [LARGE SCALE GENOMIC DNA]</scope>
    <source>
        <strain evidence="2 3">ZC255</strain>
    </source>
</reference>
<dbReference type="Proteomes" id="UP001389717">
    <property type="component" value="Unassembled WGS sequence"/>
</dbReference>
<proteinExistence type="predicted"/>
<evidence type="ECO:0000313" key="2">
    <source>
        <dbReference type="EMBL" id="MEL3972488.1"/>
    </source>
</evidence>
<gene>
    <name evidence="2" type="ORF">AAEO50_09365</name>
</gene>
<keyword evidence="2" id="KW-0167">Capsid protein</keyword>
<protein>
    <submittedName>
        <fullName evidence="2">Spore coat protein</fullName>
    </submittedName>
</protein>
<keyword evidence="3" id="KW-1185">Reference proteome</keyword>
<feature type="compositionally biased region" description="Low complexity" evidence="1">
    <location>
        <begin position="1"/>
        <end position="13"/>
    </location>
</feature>
<evidence type="ECO:0000256" key="1">
    <source>
        <dbReference type="SAM" id="MobiDB-lite"/>
    </source>
</evidence>
<accession>A0ABU9KA02</accession>
<dbReference type="EMBL" id="JBBYAF010000015">
    <property type="protein sequence ID" value="MEL3972488.1"/>
    <property type="molecule type" value="Genomic_DNA"/>
</dbReference>
<evidence type="ECO:0000313" key="3">
    <source>
        <dbReference type="Proteomes" id="UP001389717"/>
    </source>
</evidence>
<keyword evidence="2" id="KW-0946">Virion</keyword>
<feature type="region of interest" description="Disordered" evidence="1">
    <location>
        <begin position="1"/>
        <end position="26"/>
    </location>
</feature>
<dbReference type="RefSeq" id="WP_341982820.1">
    <property type="nucleotide sequence ID" value="NZ_JBBYAF010000015.1"/>
</dbReference>
<dbReference type="Pfam" id="PF07875">
    <property type="entry name" value="Coat_F"/>
    <property type="match status" value="1"/>
</dbReference>
<organism evidence="2 3">
    <name type="scientific">Rossellomorea oryzaecorticis</name>
    <dbReference type="NCBI Taxonomy" id="1396505"/>
    <lineage>
        <taxon>Bacteria</taxon>
        <taxon>Bacillati</taxon>
        <taxon>Bacillota</taxon>
        <taxon>Bacilli</taxon>
        <taxon>Bacillales</taxon>
        <taxon>Bacillaceae</taxon>
        <taxon>Rossellomorea</taxon>
    </lineage>
</organism>
<dbReference type="InterPro" id="IPR012851">
    <property type="entry name" value="Spore_coat_CotF-like"/>
</dbReference>
<name>A0ABU9KA02_9BACI</name>
<feature type="compositionally biased region" description="Polar residues" evidence="1">
    <location>
        <begin position="14"/>
        <end position="24"/>
    </location>
</feature>
<comment type="caution">
    <text evidence="2">The sequence shown here is derived from an EMBL/GenBank/DDBJ whole genome shotgun (WGS) entry which is preliminary data.</text>
</comment>
<sequence>MNQQNQNQQKIQNPKTQVPSTPQMNDRDFITDVLSHEKYMTASYCTALNEASHQALYQDLLTIFNETQNAQRELYNEMFRKGWYKLEAEDSQKIQQSYQQHQQYSSQFPYGTTAGGGPLQ</sequence>